<dbReference type="InterPro" id="IPR001387">
    <property type="entry name" value="Cro/C1-type_HTH"/>
</dbReference>
<feature type="domain" description="HTH cro/C1-type" evidence="1">
    <location>
        <begin position="36"/>
        <end position="62"/>
    </location>
</feature>
<evidence type="ECO:0000313" key="3">
    <source>
        <dbReference type="Proteomes" id="UP001222087"/>
    </source>
</evidence>
<protein>
    <submittedName>
        <fullName evidence="2">ImmA/IrrE family metallo-endopeptidase</fullName>
    </submittedName>
</protein>
<gene>
    <name evidence="2" type="ORF">PXX05_01020</name>
</gene>
<dbReference type="PROSITE" id="PS50943">
    <property type="entry name" value="HTH_CROC1"/>
    <property type="match status" value="1"/>
</dbReference>
<dbReference type="RefSeq" id="WP_061640374.1">
    <property type="nucleotide sequence ID" value="NZ_CP119078.1"/>
</dbReference>
<dbReference type="Gene3D" id="1.10.10.2910">
    <property type="match status" value="1"/>
</dbReference>
<dbReference type="Pfam" id="PF06114">
    <property type="entry name" value="Peptidase_M78"/>
    <property type="match status" value="1"/>
</dbReference>
<reference evidence="2 3" key="1">
    <citation type="submission" date="2023-02" db="EMBL/GenBank/DDBJ databases">
        <title>Genome Sequence of L. cardiaca H63T.</title>
        <authorList>
            <person name="Lopez A.E."/>
            <person name="Cianciotto N.P."/>
        </authorList>
    </citation>
    <scope>NUCLEOTIDE SEQUENCE [LARGE SCALE GENOMIC DNA]</scope>
    <source>
        <strain evidence="2 3">H63</strain>
    </source>
</reference>
<dbReference type="EMBL" id="CP119078">
    <property type="protein sequence ID" value="WED43388.1"/>
    <property type="molecule type" value="Genomic_DNA"/>
</dbReference>
<organism evidence="2 3">
    <name type="scientific">Legionella cardiaca</name>
    <dbReference type="NCBI Taxonomy" id="1071983"/>
    <lineage>
        <taxon>Bacteria</taxon>
        <taxon>Pseudomonadati</taxon>
        <taxon>Pseudomonadota</taxon>
        <taxon>Gammaproteobacteria</taxon>
        <taxon>Legionellales</taxon>
        <taxon>Legionellaceae</taxon>
        <taxon>Legionella</taxon>
    </lineage>
</organism>
<dbReference type="InterPro" id="IPR010359">
    <property type="entry name" value="IrrE_HExxH"/>
</dbReference>
<name>A0ABY8AS83_9GAMM</name>
<dbReference type="PANTHER" id="PTHR43236:SF2">
    <property type="entry name" value="BLL0069 PROTEIN"/>
    <property type="match status" value="1"/>
</dbReference>
<dbReference type="InterPro" id="IPR052345">
    <property type="entry name" value="Rad_response_metalloprotease"/>
</dbReference>
<evidence type="ECO:0000259" key="1">
    <source>
        <dbReference type="PROSITE" id="PS50943"/>
    </source>
</evidence>
<keyword evidence="3" id="KW-1185">Reference proteome</keyword>
<dbReference type="PANTHER" id="PTHR43236">
    <property type="entry name" value="ANTITOXIN HIGA1"/>
    <property type="match status" value="1"/>
</dbReference>
<accession>A0ABY8AS83</accession>
<dbReference type="Proteomes" id="UP001222087">
    <property type="component" value="Chromosome"/>
</dbReference>
<sequence>MAEQIPINPSILKWAREKAGYTLEEECQKNSKHEEWENGVSYPTYSQLEKLSIHYNRPLAIFFFPSPPEEKDVEKSFRALSQEDIHTLSPHIRYLFRKATAFQIYLKELFQSEYEEQKEKVNWLNFKSNNSTSDIAKKARAILGVTIEEQAKWKNSEQALEEWRNVLAEHGVYVFKEAFKDSRVSGFCIYDQMFPIIFLNSSMSKNRQIFTLFHEVAHLIYKENYLDVFAGEFWNLEFSDPTNIEVKCNSFAANFLIPNDSFITKLQNSILTDNEVIALAGHYKVSTEVIWRKLLSLQLISKEEYKSKIQSWNDDIAKRNSKESSGHYYYTQLSYLGKNYFSKILENYHQGVISIEKAADYANVKPKSFITMEEYYLAKV</sequence>
<proteinExistence type="predicted"/>
<evidence type="ECO:0000313" key="2">
    <source>
        <dbReference type="EMBL" id="WED43388.1"/>
    </source>
</evidence>